<sequence length="192" mass="20734">MTHRTRGAAGAGEAALQGGEAGGAAAIPGGVVPAGETSTNAGERIIIIRKESLSNWDSERAARFFGDLQVNEVRTMHYLGLAYMVLARRPRLQLKVPLATLNFDDGAAAAGSGERGGYALQLIFTCPASYPLQVPHVEIVEKRNISDALEQALHEEIAQTLEQHLGLQMIVPVVTRLQMMMNTEMRRPSSQD</sequence>
<reference evidence="2 3" key="1">
    <citation type="journal article" date="2007" name="Nature">
        <title>Evolution of genes and genomes on the Drosophila phylogeny.</title>
        <authorList>
            <consortium name="Drosophila 12 Genomes Consortium"/>
            <person name="Clark A.G."/>
            <person name="Eisen M.B."/>
            <person name="Smith D.R."/>
            <person name="Bergman C.M."/>
            <person name="Oliver B."/>
            <person name="Markow T.A."/>
            <person name="Kaufman T.C."/>
            <person name="Kellis M."/>
            <person name="Gelbart W."/>
            <person name="Iyer V.N."/>
            <person name="Pollard D.A."/>
            <person name="Sackton T.B."/>
            <person name="Larracuente A.M."/>
            <person name="Singh N.D."/>
            <person name="Abad J.P."/>
            <person name="Abt D.N."/>
            <person name="Adryan B."/>
            <person name="Aguade M."/>
            <person name="Akashi H."/>
            <person name="Anderson W.W."/>
            <person name="Aquadro C.F."/>
            <person name="Ardell D.H."/>
            <person name="Arguello R."/>
            <person name="Artieri C.G."/>
            <person name="Barbash D.A."/>
            <person name="Barker D."/>
            <person name="Barsanti P."/>
            <person name="Batterham P."/>
            <person name="Batzoglou S."/>
            <person name="Begun D."/>
            <person name="Bhutkar A."/>
            <person name="Blanco E."/>
            <person name="Bosak S.A."/>
            <person name="Bradley R.K."/>
            <person name="Brand A.D."/>
            <person name="Brent M.R."/>
            <person name="Brooks A.N."/>
            <person name="Brown R.H."/>
            <person name="Butlin R.K."/>
            <person name="Caggese C."/>
            <person name="Calvi B.R."/>
            <person name="Bernardo de Carvalho A."/>
            <person name="Caspi A."/>
            <person name="Castrezana S."/>
            <person name="Celniker S.E."/>
            <person name="Chang J.L."/>
            <person name="Chapple C."/>
            <person name="Chatterji S."/>
            <person name="Chinwalla A."/>
            <person name="Civetta A."/>
            <person name="Clifton S.W."/>
            <person name="Comeron J.M."/>
            <person name="Costello J.C."/>
            <person name="Coyne J.A."/>
            <person name="Daub J."/>
            <person name="David R.G."/>
            <person name="Delcher A.L."/>
            <person name="Delehaunty K."/>
            <person name="Do C.B."/>
            <person name="Ebling H."/>
            <person name="Edwards K."/>
            <person name="Eickbush T."/>
            <person name="Evans J.D."/>
            <person name="Filipski A."/>
            <person name="Findeiss S."/>
            <person name="Freyhult E."/>
            <person name="Fulton L."/>
            <person name="Fulton R."/>
            <person name="Garcia A.C."/>
            <person name="Gardiner A."/>
            <person name="Garfield D.A."/>
            <person name="Garvin B.E."/>
            <person name="Gibson G."/>
            <person name="Gilbert D."/>
            <person name="Gnerre S."/>
            <person name="Godfrey J."/>
            <person name="Good R."/>
            <person name="Gotea V."/>
            <person name="Gravely B."/>
            <person name="Greenberg A.J."/>
            <person name="Griffiths-Jones S."/>
            <person name="Gross S."/>
            <person name="Guigo R."/>
            <person name="Gustafson E.A."/>
            <person name="Haerty W."/>
            <person name="Hahn M.W."/>
            <person name="Halligan D.L."/>
            <person name="Halpern A.L."/>
            <person name="Halter G.M."/>
            <person name="Han M.V."/>
            <person name="Heger A."/>
            <person name="Hillier L."/>
            <person name="Hinrichs A.S."/>
            <person name="Holmes I."/>
            <person name="Hoskins R.A."/>
            <person name="Hubisz M.J."/>
            <person name="Hultmark D."/>
            <person name="Huntley M.A."/>
            <person name="Jaffe D.B."/>
            <person name="Jagadeeshan S."/>
            <person name="Jeck W.R."/>
            <person name="Johnson J."/>
            <person name="Jones C.D."/>
            <person name="Jordan W.C."/>
            <person name="Karpen G.H."/>
            <person name="Kataoka E."/>
            <person name="Keightley P.D."/>
            <person name="Kheradpour P."/>
            <person name="Kirkness E.F."/>
            <person name="Koerich L.B."/>
            <person name="Kristiansen K."/>
            <person name="Kudrna D."/>
            <person name="Kulathinal R.J."/>
            <person name="Kumar S."/>
            <person name="Kwok R."/>
            <person name="Lander E."/>
            <person name="Langley C.H."/>
            <person name="Lapoint R."/>
            <person name="Lazzaro B.P."/>
            <person name="Lee S.J."/>
            <person name="Levesque L."/>
            <person name="Li R."/>
            <person name="Lin C.F."/>
            <person name="Lin M.F."/>
            <person name="Lindblad-Toh K."/>
            <person name="Llopart A."/>
            <person name="Long M."/>
            <person name="Low L."/>
            <person name="Lozovsky E."/>
            <person name="Lu J."/>
            <person name="Luo M."/>
            <person name="Machado C.A."/>
            <person name="Makalowski W."/>
            <person name="Marzo M."/>
            <person name="Matsuda M."/>
            <person name="Matzkin L."/>
            <person name="McAllister B."/>
            <person name="McBride C.S."/>
            <person name="McKernan B."/>
            <person name="McKernan K."/>
            <person name="Mendez-Lago M."/>
            <person name="Minx P."/>
            <person name="Mollenhauer M.U."/>
            <person name="Montooth K."/>
            <person name="Mount S.M."/>
            <person name="Mu X."/>
            <person name="Myers E."/>
            <person name="Negre B."/>
            <person name="Newfeld S."/>
            <person name="Nielsen R."/>
            <person name="Noor M.A."/>
            <person name="O'Grady P."/>
            <person name="Pachter L."/>
            <person name="Papaceit M."/>
            <person name="Parisi M.J."/>
            <person name="Parisi M."/>
            <person name="Parts L."/>
            <person name="Pedersen J.S."/>
            <person name="Pesole G."/>
            <person name="Phillippy A.M."/>
            <person name="Ponting C.P."/>
            <person name="Pop M."/>
            <person name="Porcelli D."/>
            <person name="Powell J.R."/>
            <person name="Prohaska S."/>
            <person name="Pruitt K."/>
            <person name="Puig M."/>
            <person name="Quesneville H."/>
            <person name="Ram K.R."/>
            <person name="Rand D."/>
            <person name="Rasmussen M.D."/>
            <person name="Reed L.K."/>
            <person name="Reenan R."/>
            <person name="Reily A."/>
            <person name="Remington K.A."/>
            <person name="Rieger T.T."/>
            <person name="Ritchie M.G."/>
            <person name="Robin C."/>
            <person name="Rogers Y.H."/>
            <person name="Rohde C."/>
            <person name="Rozas J."/>
            <person name="Rubenfield M.J."/>
            <person name="Ruiz A."/>
            <person name="Russo S."/>
            <person name="Salzberg S.L."/>
            <person name="Sanchez-Gracia A."/>
            <person name="Saranga D.J."/>
            <person name="Sato H."/>
            <person name="Schaeffer S.W."/>
            <person name="Schatz M.C."/>
            <person name="Schlenke T."/>
            <person name="Schwartz R."/>
            <person name="Segarra C."/>
            <person name="Singh R.S."/>
            <person name="Sirot L."/>
            <person name="Sirota M."/>
            <person name="Sisneros N.B."/>
            <person name="Smith C.D."/>
            <person name="Smith T.F."/>
            <person name="Spieth J."/>
            <person name="Stage D.E."/>
            <person name="Stark A."/>
            <person name="Stephan W."/>
            <person name="Strausberg R.L."/>
            <person name="Strempel S."/>
            <person name="Sturgill D."/>
            <person name="Sutton G."/>
            <person name="Sutton G.G."/>
            <person name="Tao W."/>
            <person name="Teichmann S."/>
            <person name="Tobari Y.N."/>
            <person name="Tomimura Y."/>
            <person name="Tsolas J.M."/>
            <person name="Valente V.L."/>
            <person name="Venter E."/>
            <person name="Venter J.C."/>
            <person name="Vicario S."/>
            <person name="Vieira F.G."/>
            <person name="Vilella A.J."/>
            <person name="Villasante A."/>
            <person name="Walenz B."/>
            <person name="Wang J."/>
            <person name="Wasserman M."/>
            <person name="Watts T."/>
            <person name="Wilson D."/>
            <person name="Wilson R.K."/>
            <person name="Wing R.A."/>
            <person name="Wolfner M.F."/>
            <person name="Wong A."/>
            <person name="Wong G.K."/>
            <person name="Wu C.I."/>
            <person name="Wu G."/>
            <person name="Yamamoto D."/>
            <person name="Yang H.P."/>
            <person name="Yang S.P."/>
            <person name="Yorke J.A."/>
            <person name="Yoshida K."/>
            <person name="Zdobnov E."/>
            <person name="Zhang P."/>
            <person name="Zhang Y."/>
            <person name="Zimin A.V."/>
            <person name="Baldwin J."/>
            <person name="Abdouelleil A."/>
            <person name="Abdulkadir J."/>
            <person name="Abebe A."/>
            <person name="Abera B."/>
            <person name="Abreu J."/>
            <person name="Acer S.C."/>
            <person name="Aftuck L."/>
            <person name="Alexander A."/>
            <person name="An P."/>
            <person name="Anderson E."/>
            <person name="Anderson S."/>
            <person name="Arachi H."/>
            <person name="Azer M."/>
            <person name="Bachantsang P."/>
            <person name="Barry A."/>
            <person name="Bayul T."/>
            <person name="Berlin A."/>
            <person name="Bessette D."/>
            <person name="Bloom T."/>
            <person name="Blye J."/>
            <person name="Boguslavskiy L."/>
            <person name="Bonnet C."/>
            <person name="Boukhgalter B."/>
            <person name="Bourzgui I."/>
            <person name="Brown A."/>
            <person name="Cahill P."/>
            <person name="Channer S."/>
            <person name="Cheshatsang Y."/>
            <person name="Chuda L."/>
            <person name="Citroen M."/>
            <person name="Collymore A."/>
            <person name="Cooke P."/>
            <person name="Costello M."/>
            <person name="D'Aco K."/>
            <person name="Daza R."/>
            <person name="De Haan G."/>
            <person name="DeGray S."/>
            <person name="DeMaso C."/>
            <person name="Dhargay N."/>
            <person name="Dooley K."/>
            <person name="Dooley E."/>
            <person name="Doricent M."/>
            <person name="Dorje P."/>
            <person name="Dorjee K."/>
            <person name="Dupes A."/>
            <person name="Elong R."/>
            <person name="Falk J."/>
            <person name="Farina A."/>
            <person name="Faro S."/>
            <person name="Ferguson D."/>
            <person name="Fisher S."/>
            <person name="Foley C.D."/>
            <person name="Franke A."/>
            <person name="Friedrich D."/>
            <person name="Gadbois L."/>
            <person name="Gearin G."/>
            <person name="Gearin C.R."/>
            <person name="Giannoukos G."/>
            <person name="Goode T."/>
            <person name="Graham J."/>
            <person name="Grandbois E."/>
            <person name="Grewal S."/>
            <person name="Gyaltsen K."/>
            <person name="Hafez N."/>
            <person name="Hagos B."/>
            <person name="Hall J."/>
            <person name="Henson C."/>
            <person name="Hollinger A."/>
            <person name="Honan T."/>
            <person name="Huard M.D."/>
            <person name="Hughes L."/>
            <person name="Hurhula B."/>
            <person name="Husby M.E."/>
            <person name="Kamat A."/>
            <person name="Kanga B."/>
            <person name="Kashin S."/>
            <person name="Khazanovich D."/>
            <person name="Kisner P."/>
            <person name="Lance K."/>
            <person name="Lara M."/>
            <person name="Lee W."/>
            <person name="Lennon N."/>
            <person name="Letendre F."/>
            <person name="LeVine R."/>
            <person name="Lipovsky A."/>
            <person name="Liu X."/>
            <person name="Liu J."/>
            <person name="Liu S."/>
            <person name="Lokyitsang T."/>
            <person name="Lokyitsang Y."/>
            <person name="Lubonja R."/>
            <person name="Lui A."/>
            <person name="MacDonald P."/>
            <person name="Magnisalis V."/>
            <person name="Maru K."/>
            <person name="Matthews C."/>
            <person name="McCusker W."/>
            <person name="McDonough S."/>
            <person name="Mehta T."/>
            <person name="Meldrim J."/>
            <person name="Meneus L."/>
            <person name="Mihai O."/>
            <person name="Mihalev A."/>
            <person name="Mihova T."/>
            <person name="Mittelman R."/>
            <person name="Mlenga V."/>
            <person name="Montmayeur A."/>
            <person name="Mulrain L."/>
            <person name="Navidi A."/>
            <person name="Naylor J."/>
            <person name="Negash T."/>
            <person name="Nguyen T."/>
            <person name="Nguyen N."/>
            <person name="Nicol R."/>
            <person name="Norbu C."/>
            <person name="Norbu N."/>
            <person name="Novod N."/>
            <person name="O'Neill B."/>
            <person name="Osman S."/>
            <person name="Markiewicz E."/>
            <person name="Oyono O.L."/>
            <person name="Patti C."/>
            <person name="Phunkhang P."/>
            <person name="Pierre F."/>
            <person name="Priest M."/>
            <person name="Raghuraman S."/>
            <person name="Rege F."/>
            <person name="Reyes R."/>
            <person name="Rise C."/>
            <person name="Rogov P."/>
            <person name="Ross K."/>
            <person name="Ryan E."/>
            <person name="Settipalli S."/>
            <person name="Shea T."/>
            <person name="Sherpa N."/>
            <person name="Shi L."/>
            <person name="Shih D."/>
            <person name="Sparrow T."/>
            <person name="Spaulding J."/>
            <person name="Stalker J."/>
            <person name="Stange-Thomann N."/>
            <person name="Stavropoulos S."/>
            <person name="Stone C."/>
            <person name="Strader C."/>
            <person name="Tesfaye S."/>
            <person name="Thomson T."/>
            <person name="Thoulutsang Y."/>
            <person name="Thoulutsang D."/>
            <person name="Topham K."/>
            <person name="Topping I."/>
            <person name="Tsamla T."/>
            <person name="Vassiliev H."/>
            <person name="Vo A."/>
            <person name="Wangchuk T."/>
            <person name="Wangdi T."/>
            <person name="Weiand M."/>
            <person name="Wilkinson J."/>
            <person name="Wilson A."/>
            <person name="Yadav S."/>
            <person name="Young G."/>
            <person name="Yu Q."/>
            <person name="Zembek L."/>
            <person name="Zhong D."/>
            <person name="Zimmer A."/>
            <person name="Zwirko Z."/>
            <person name="Jaffe D.B."/>
            <person name="Alvarez P."/>
            <person name="Brockman W."/>
            <person name="Butler J."/>
            <person name="Chin C."/>
            <person name="Gnerre S."/>
            <person name="Grabherr M."/>
            <person name="Kleber M."/>
            <person name="Mauceli E."/>
            <person name="MacCallum I."/>
        </authorList>
    </citation>
    <scope>NUCLEOTIDE SEQUENCE [LARGE SCALE GENOMIC DNA]</scope>
    <source>
        <strain evidence="3">Tucson 14024-0371.13</strain>
    </source>
</reference>
<dbReference type="eggNOG" id="KOG4018">
    <property type="taxonomic scope" value="Eukaryota"/>
</dbReference>
<evidence type="ECO:0000313" key="3">
    <source>
        <dbReference type="Proteomes" id="UP000007801"/>
    </source>
</evidence>
<dbReference type="KEGG" id="dan:6496262"/>
<evidence type="ECO:0000259" key="1">
    <source>
        <dbReference type="PROSITE" id="PS50908"/>
    </source>
</evidence>
<name>B3MD54_DROAN</name>
<dbReference type="InParanoid" id="B3MD54"/>
<dbReference type="InterPro" id="IPR040213">
    <property type="entry name" value="GIR2-like"/>
</dbReference>
<proteinExistence type="predicted"/>
<dbReference type="Gene3D" id="3.10.110.10">
    <property type="entry name" value="Ubiquitin Conjugating Enzyme"/>
    <property type="match status" value="1"/>
</dbReference>
<protein>
    <recommendedName>
        <fullName evidence="1">RWD domain-containing protein</fullName>
    </recommendedName>
</protein>
<gene>
    <name evidence="2" type="primary">Dana\GF13420</name>
    <name evidence="2" type="synonym">dana_GLEANR_13435</name>
    <name evidence="2" type="ORF">GF13420</name>
</gene>
<keyword evidence="3" id="KW-1185">Reference proteome</keyword>
<dbReference type="GeneID" id="6496262"/>
<dbReference type="OrthoDB" id="7841904at2759"/>
<dbReference type="PANTHER" id="PTHR12292">
    <property type="entry name" value="RWD DOMAIN-CONTAINING PROTEIN"/>
    <property type="match status" value="1"/>
</dbReference>
<dbReference type="InterPro" id="IPR006575">
    <property type="entry name" value="RWD_dom"/>
</dbReference>
<dbReference type="SUPFAM" id="SSF54495">
    <property type="entry name" value="UBC-like"/>
    <property type="match status" value="1"/>
</dbReference>
<evidence type="ECO:0000313" key="2">
    <source>
        <dbReference type="EMBL" id="EDV37387.1"/>
    </source>
</evidence>
<dbReference type="Proteomes" id="UP000007801">
    <property type="component" value="Unassembled WGS sequence"/>
</dbReference>
<dbReference type="PROSITE" id="PS50908">
    <property type="entry name" value="RWD"/>
    <property type="match status" value="1"/>
</dbReference>
<dbReference type="PhylomeDB" id="B3MD54"/>
<dbReference type="AlphaFoldDB" id="B3MD54"/>
<dbReference type="SMART" id="SM00591">
    <property type="entry name" value="RWD"/>
    <property type="match status" value="1"/>
</dbReference>
<accession>B3MD54</accession>
<dbReference type="HOGENOM" id="CLU_122087_0_0_1"/>
<organism evidence="2 3">
    <name type="scientific">Drosophila ananassae</name>
    <name type="common">Fruit fly</name>
    <dbReference type="NCBI Taxonomy" id="7217"/>
    <lineage>
        <taxon>Eukaryota</taxon>
        <taxon>Metazoa</taxon>
        <taxon>Ecdysozoa</taxon>
        <taxon>Arthropoda</taxon>
        <taxon>Hexapoda</taxon>
        <taxon>Insecta</taxon>
        <taxon>Pterygota</taxon>
        <taxon>Neoptera</taxon>
        <taxon>Endopterygota</taxon>
        <taxon>Diptera</taxon>
        <taxon>Brachycera</taxon>
        <taxon>Muscomorpha</taxon>
        <taxon>Ephydroidea</taxon>
        <taxon>Drosophilidae</taxon>
        <taxon>Drosophila</taxon>
        <taxon>Sophophora</taxon>
    </lineage>
</organism>
<feature type="domain" description="RWD" evidence="1">
    <location>
        <begin position="69"/>
        <end position="184"/>
    </location>
</feature>
<dbReference type="EMBL" id="CH902619">
    <property type="protein sequence ID" value="EDV37387.1"/>
    <property type="molecule type" value="Genomic_DNA"/>
</dbReference>
<dbReference type="STRING" id="7217.B3MD54"/>
<dbReference type="InterPro" id="IPR016135">
    <property type="entry name" value="UBQ-conjugating_enzyme/RWD"/>
</dbReference>
<dbReference type="Pfam" id="PF05773">
    <property type="entry name" value="RWD"/>
    <property type="match status" value="1"/>
</dbReference>